<feature type="domain" description="Phosphatidic acid phosphatase type 2/haloperoxidase" evidence="8">
    <location>
        <begin position="65"/>
        <end position="171"/>
    </location>
</feature>
<evidence type="ECO:0000256" key="2">
    <source>
        <dbReference type="ARBA" id="ARBA00022475"/>
    </source>
</evidence>
<keyword evidence="5 7" id="KW-1133">Transmembrane helix</keyword>
<evidence type="ECO:0000256" key="4">
    <source>
        <dbReference type="ARBA" id="ARBA00022801"/>
    </source>
</evidence>
<name>A0A841L0N5_9FIRM</name>
<keyword evidence="2" id="KW-1003">Cell membrane</keyword>
<keyword evidence="6 7" id="KW-0472">Membrane</keyword>
<organism evidence="9 10">
    <name type="scientific">Anaerosolibacter carboniphilus</name>
    <dbReference type="NCBI Taxonomy" id="1417629"/>
    <lineage>
        <taxon>Bacteria</taxon>
        <taxon>Bacillati</taxon>
        <taxon>Bacillota</taxon>
        <taxon>Clostridia</taxon>
        <taxon>Peptostreptococcales</taxon>
        <taxon>Thermotaleaceae</taxon>
        <taxon>Anaerosolibacter</taxon>
    </lineage>
</organism>
<feature type="transmembrane region" description="Helical" evidence="7">
    <location>
        <begin position="61"/>
        <end position="80"/>
    </location>
</feature>
<dbReference type="PANTHER" id="PTHR14969">
    <property type="entry name" value="SPHINGOSINE-1-PHOSPHATE PHOSPHOHYDROLASE"/>
    <property type="match status" value="1"/>
</dbReference>
<dbReference type="SUPFAM" id="SSF48317">
    <property type="entry name" value="Acid phosphatase/Vanadium-dependent haloperoxidase"/>
    <property type="match status" value="1"/>
</dbReference>
<dbReference type="GO" id="GO:0050380">
    <property type="term" value="F:undecaprenyl-diphosphatase activity"/>
    <property type="evidence" value="ECO:0007669"/>
    <property type="project" value="UniProtKB-EC"/>
</dbReference>
<keyword evidence="10" id="KW-1185">Reference proteome</keyword>
<dbReference type="PANTHER" id="PTHR14969:SF62">
    <property type="entry name" value="DECAPRENYLPHOSPHORYL-5-PHOSPHORIBOSE PHOSPHATASE RV3807C-RELATED"/>
    <property type="match status" value="1"/>
</dbReference>
<evidence type="ECO:0000256" key="3">
    <source>
        <dbReference type="ARBA" id="ARBA00022692"/>
    </source>
</evidence>
<feature type="transmembrane region" description="Helical" evidence="7">
    <location>
        <begin position="152"/>
        <end position="172"/>
    </location>
</feature>
<dbReference type="AlphaFoldDB" id="A0A841L0N5"/>
<dbReference type="Pfam" id="PF01569">
    <property type="entry name" value="PAP2"/>
    <property type="match status" value="1"/>
</dbReference>
<dbReference type="Gene3D" id="1.20.144.10">
    <property type="entry name" value="Phosphatidic acid phosphatase type 2/haloperoxidase"/>
    <property type="match status" value="1"/>
</dbReference>
<reference evidence="9 10" key="1">
    <citation type="submission" date="2020-08" db="EMBL/GenBank/DDBJ databases">
        <title>Genomic Encyclopedia of Type Strains, Phase IV (KMG-IV): sequencing the most valuable type-strain genomes for metagenomic binning, comparative biology and taxonomic classification.</title>
        <authorList>
            <person name="Goeker M."/>
        </authorList>
    </citation>
    <scope>NUCLEOTIDE SEQUENCE [LARGE SCALE GENOMIC DNA]</scope>
    <source>
        <strain evidence="9 10">DSM 103526</strain>
    </source>
</reference>
<protein>
    <submittedName>
        <fullName evidence="9">Undecaprenyl-diphosphatase</fullName>
        <ecNumber evidence="9">3.6.1.27</ecNumber>
    </submittedName>
</protein>
<sequence length="184" mass="20506">MNKIIRVISAGDIKLFYIVNDGFKCSLLDRIIPMITGLGGAFFTITISLILALLGKGPLKIAGWQCLATLATSHILVHYLKKVFTRPRPFLNLSDIHTFNTRLYDYSFPSGHTTAAFSIGLTLSILFPMIAPVFITLAVLIGMSRVYLGVHYPTDVFVGMMIGTFFSVINHITMNQWLYSILNK</sequence>
<comment type="subcellular location">
    <subcellularLocation>
        <location evidence="1">Cell membrane</location>
        <topology evidence="1">Multi-pass membrane protein</topology>
    </subcellularLocation>
</comment>
<gene>
    <name evidence="9" type="ORF">HNQ80_002040</name>
</gene>
<dbReference type="Proteomes" id="UP000579281">
    <property type="component" value="Unassembled WGS sequence"/>
</dbReference>
<dbReference type="RefSeq" id="WP_184310497.1">
    <property type="nucleotide sequence ID" value="NZ_JACHEN010000011.1"/>
</dbReference>
<keyword evidence="3 7" id="KW-0812">Transmembrane</keyword>
<dbReference type="SMART" id="SM00014">
    <property type="entry name" value="acidPPc"/>
    <property type="match status" value="1"/>
</dbReference>
<accession>A0A841L0N5</accession>
<evidence type="ECO:0000256" key="7">
    <source>
        <dbReference type="SAM" id="Phobius"/>
    </source>
</evidence>
<feature type="transmembrane region" description="Helical" evidence="7">
    <location>
        <begin position="115"/>
        <end position="140"/>
    </location>
</feature>
<evidence type="ECO:0000313" key="9">
    <source>
        <dbReference type="EMBL" id="MBB6215949.1"/>
    </source>
</evidence>
<dbReference type="GO" id="GO:0005886">
    <property type="term" value="C:plasma membrane"/>
    <property type="evidence" value="ECO:0007669"/>
    <property type="project" value="UniProtKB-SubCell"/>
</dbReference>
<evidence type="ECO:0000256" key="1">
    <source>
        <dbReference type="ARBA" id="ARBA00004651"/>
    </source>
</evidence>
<evidence type="ECO:0000256" key="5">
    <source>
        <dbReference type="ARBA" id="ARBA00022989"/>
    </source>
</evidence>
<proteinExistence type="predicted"/>
<dbReference type="InterPro" id="IPR036938">
    <property type="entry name" value="PAP2/HPO_sf"/>
</dbReference>
<feature type="transmembrane region" description="Helical" evidence="7">
    <location>
        <begin position="31"/>
        <end position="54"/>
    </location>
</feature>
<keyword evidence="4 9" id="KW-0378">Hydrolase</keyword>
<dbReference type="EMBL" id="JACHEN010000011">
    <property type="protein sequence ID" value="MBB6215949.1"/>
    <property type="molecule type" value="Genomic_DNA"/>
</dbReference>
<dbReference type="EC" id="3.6.1.27" evidence="9"/>
<comment type="caution">
    <text evidence="9">The sequence shown here is derived from an EMBL/GenBank/DDBJ whole genome shotgun (WGS) entry which is preliminary data.</text>
</comment>
<evidence type="ECO:0000313" key="10">
    <source>
        <dbReference type="Proteomes" id="UP000579281"/>
    </source>
</evidence>
<dbReference type="InterPro" id="IPR000326">
    <property type="entry name" value="PAP2/HPO"/>
</dbReference>
<evidence type="ECO:0000256" key="6">
    <source>
        <dbReference type="ARBA" id="ARBA00023136"/>
    </source>
</evidence>
<evidence type="ECO:0000259" key="8">
    <source>
        <dbReference type="SMART" id="SM00014"/>
    </source>
</evidence>